<dbReference type="Gene3D" id="1.50.10.100">
    <property type="entry name" value="Chondroitin AC/alginate lyase"/>
    <property type="match status" value="1"/>
</dbReference>
<name>A0A5C7GL70_9FLAO</name>
<dbReference type="AlphaFoldDB" id="A0A5C7GL70"/>
<comment type="caution">
    <text evidence="1">The sequence shown here is derived from an EMBL/GenBank/DDBJ whole genome shotgun (WGS) entry which is preliminary data.</text>
</comment>
<dbReference type="PANTHER" id="PTHR38045">
    <property type="entry name" value="CHROMOSOME 1, WHOLE GENOME SHOTGUN SEQUENCE"/>
    <property type="match status" value="1"/>
</dbReference>
<dbReference type="Proteomes" id="UP000321080">
    <property type="component" value="Unassembled WGS sequence"/>
</dbReference>
<dbReference type="EMBL" id="VRKQ01000008">
    <property type="protein sequence ID" value="TXG39043.1"/>
    <property type="molecule type" value="Genomic_DNA"/>
</dbReference>
<dbReference type="InterPro" id="IPR008929">
    <property type="entry name" value="Chondroitin_lyas"/>
</dbReference>
<evidence type="ECO:0008006" key="3">
    <source>
        <dbReference type="Google" id="ProtNLM"/>
    </source>
</evidence>
<organism evidence="1 2">
    <name type="scientific">Seonamhaeicola maritimus</name>
    <dbReference type="NCBI Taxonomy" id="2591822"/>
    <lineage>
        <taxon>Bacteria</taxon>
        <taxon>Pseudomonadati</taxon>
        <taxon>Bacteroidota</taxon>
        <taxon>Flavobacteriia</taxon>
        <taxon>Flavobacteriales</taxon>
        <taxon>Flavobacteriaceae</taxon>
    </lineage>
</organism>
<keyword evidence="2" id="KW-1185">Reference proteome</keyword>
<sequence>MKIIKSAFSLLFLLITFLLIGCNGDSQKQILNISEYHKLADNDIIYPSVKQLEMLRSVIPEKAFQPAPDINNRTYWDKISKTETGKKWLHDAIYLIGKPPEAPISDSIYRKANKEGNRGIYKPRYYRTMGRLEGFVLAECMENKGRFLPQIETYLNAIMDMKSWLHPNHDDDDNGVLEGRRVSIDLGARRFGTDLALAQVLLGDKLSKNINDKISEQLKWRIVDTYLTSCKKNDENNKWIKSTSNWNSVCTSGSVFVAMATSNDVNERLEAIGAALNSMKYFLSGFGQDGYCSEGAGYWNYGFGHYLYLAQILFDYTNGKIDLFDAGNPEKLRNVGLFPYTYQIHVGVCAPFSDGSSHVSNDGGFAYDMSARKYGLSMPITPKKSKSHDSFSAAFQLIEWDYEAGTKINDKSLELQELPSHTYFDDFGIVISRGQQKVPLSIAIKAGHNAENHNHSDVGSYTLLLDNGFMTGDIGAPSYRAGAFAKDNPARSSWRHPVPKINNTLQSNGIEFKGTITSTSFSNVEDLVVMDIKAAYEIPSLTKLERTMKNDKSNFGTISITDEFVATEPVEFGTAIMTLQDYEIIDDNTVIITSENQKLKVEVLGVDGQVKINDELVSVKHLREKGPAYRIGVDFITPVKEGSIKVKYVPITPN</sequence>
<dbReference type="SUPFAM" id="SSF48230">
    <property type="entry name" value="Chondroitin AC/alginate lyase"/>
    <property type="match status" value="1"/>
</dbReference>
<protein>
    <recommendedName>
        <fullName evidence="3">Heparinase</fullName>
    </recommendedName>
</protein>
<evidence type="ECO:0000313" key="2">
    <source>
        <dbReference type="Proteomes" id="UP000321080"/>
    </source>
</evidence>
<dbReference type="Gene3D" id="2.70.98.70">
    <property type="match status" value="1"/>
</dbReference>
<gene>
    <name evidence="1" type="ORF">FUA22_03930</name>
</gene>
<reference evidence="1 2" key="1">
    <citation type="submission" date="2019-08" db="EMBL/GenBank/DDBJ databases">
        <title>Seonamhaeicola sediminis sp. nov., isolated from marine sediment.</title>
        <authorList>
            <person name="Cao W.R."/>
        </authorList>
    </citation>
    <scope>NUCLEOTIDE SEQUENCE [LARGE SCALE GENOMIC DNA]</scope>
    <source>
        <strain evidence="1 2">1505</strain>
    </source>
</reference>
<evidence type="ECO:0000313" key="1">
    <source>
        <dbReference type="EMBL" id="TXG39043.1"/>
    </source>
</evidence>
<dbReference type="OrthoDB" id="9793856at2"/>
<accession>A0A5C7GL70</accession>
<dbReference type="PANTHER" id="PTHR38045:SF1">
    <property type="entry name" value="HEPARINASE II_III-LIKE PROTEIN"/>
    <property type="match status" value="1"/>
</dbReference>
<dbReference type="RefSeq" id="WP_147766523.1">
    <property type="nucleotide sequence ID" value="NZ_VRKQ01000008.1"/>
</dbReference>
<dbReference type="PROSITE" id="PS51257">
    <property type="entry name" value="PROKAR_LIPOPROTEIN"/>
    <property type="match status" value="1"/>
</dbReference>
<proteinExistence type="predicted"/>